<protein>
    <submittedName>
        <fullName evidence="9">Multidrug efflux MFS transporter</fullName>
    </submittedName>
</protein>
<evidence type="ECO:0000256" key="3">
    <source>
        <dbReference type="ARBA" id="ARBA00022475"/>
    </source>
</evidence>
<feature type="transmembrane region" description="Helical" evidence="7">
    <location>
        <begin position="283"/>
        <end position="308"/>
    </location>
</feature>
<feature type="transmembrane region" description="Helical" evidence="7">
    <location>
        <begin position="178"/>
        <end position="199"/>
    </location>
</feature>
<accession>A0ABT2JN07</accession>
<feature type="transmembrane region" description="Helical" evidence="7">
    <location>
        <begin position="116"/>
        <end position="137"/>
    </location>
</feature>
<evidence type="ECO:0000256" key="2">
    <source>
        <dbReference type="ARBA" id="ARBA00022448"/>
    </source>
</evidence>
<feature type="transmembrane region" description="Helical" evidence="7">
    <location>
        <begin position="418"/>
        <end position="435"/>
    </location>
</feature>
<feature type="transmembrane region" description="Helical" evidence="7">
    <location>
        <begin position="149"/>
        <end position="172"/>
    </location>
</feature>
<feature type="transmembrane region" description="Helical" evidence="7">
    <location>
        <begin position="211"/>
        <end position="230"/>
    </location>
</feature>
<dbReference type="NCBIfam" id="TIGR00711">
    <property type="entry name" value="efflux_EmrB"/>
    <property type="match status" value="1"/>
</dbReference>
<dbReference type="Proteomes" id="UP001156389">
    <property type="component" value="Unassembled WGS sequence"/>
</dbReference>
<comment type="subcellular location">
    <subcellularLocation>
        <location evidence="1">Cell membrane</location>
        <topology evidence="1">Multi-pass membrane protein</topology>
    </subcellularLocation>
</comment>
<dbReference type="PANTHER" id="PTHR23501:SF1">
    <property type="entry name" value="TRANSPORT PROTEIN HSRA-RELATED"/>
    <property type="match status" value="1"/>
</dbReference>
<evidence type="ECO:0000313" key="9">
    <source>
        <dbReference type="EMBL" id="MCT2589260.1"/>
    </source>
</evidence>
<dbReference type="EMBL" id="JAJAGO010000002">
    <property type="protein sequence ID" value="MCT2589260.1"/>
    <property type="molecule type" value="Genomic_DNA"/>
</dbReference>
<dbReference type="CDD" id="cd17503">
    <property type="entry name" value="MFS_LmrB_MDR_like"/>
    <property type="match status" value="1"/>
</dbReference>
<keyword evidence="6 7" id="KW-0472">Membrane</keyword>
<evidence type="ECO:0000256" key="7">
    <source>
        <dbReference type="SAM" id="Phobius"/>
    </source>
</evidence>
<evidence type="ECO:0000256" key="5">
    <source>
        <dbReference type="ARBA" id="ARBA00022989"/>
    </source>
</evidence>
<organism evidence="9 10">
    <name type="scientific">Streptomyces gossypii</name>
    <dbReference type="NCBI Taxonomy" id="2883101"/>
    <lineage>
        <taxon>Bacteria</taxon>
        <taxon>Bacillati</taxon>
        <taxon>Actinomycetota</taxon>
        <taxon>Actinomycetes</taxon>
        <taxon>Kitasatosporales</taxon>
        <taxon>Streptomycetaceae</taxon>
        <taxon>Streptomyces</taxon>
    </lineage>
</organism>
<feature type="transmembrane region" description="Helical" evidence="7">
    <location>
        <begin position="314"/>
        <end position="335"/>
    </location>
</feature>
<evidence type="ECO:0000256" key="4">
    <source>
        <dbReference type="ARBA" id="ARBA00022692"/>
    </source>
</evidence>
<feature type="domain" description="Major facilitator superfamily (MFS) profile" evidence="8">
    <location>
        <begin position="25"/>
        <end position="489"/>
    </location>
</feature>
<feature type="transmembrane region" description="Helical" evidence="7">
    <location>
        <begin position="371"/>
        <end position="397"/>
    </location>
</feature>
<feature type="transmembrane region" description="Helical" evidence="7">
    <location>
        <begin position="91"/>
        <end position="110"/>
    </location>
</feature>
<feature type="transmembrane region" description="Helical" evidence="7">
    <location>
        <begin position="242"/>
        <end position="263"/>
    </location>
</feature>
<feature type="transmembrane region" description="Helical" evidence="7">
    <location>
        <begin position="63"/>
        <end position="84"/>
    </location>
</feature>
<proteinExistence type="predicted"/>
<dbReference type="InterPro" id="IPR020846">
    <property type="entry name" value="MFS_dom"/>
</dbReference>
<evidence type="ECO:0000313" key="10">
    <source>
        <dbReference type="Proteomes" id="UP001156389"/>
    </source>
</evidence>
<dbReference type="SUPFAM" id="SSF103473">
    <property type="entry name" value="MFS general substrate transporter"/>
    <property type="match status" value="1"/>
</dbReference>
<keyword evidence="4 7" id="KW-0812">Transmembrane</keyword>
<name>A0ABT2JN07_9ACTN</name>
<reference evidence="9 10" key="1">
    <citation type="submission" date="2021-10" db="EMBL/GenBank/DDBJ databases">
        <title>Streptomyces gossypii sp. nov., isolated from soil collected from cotton field.</title>
        <authorList>
            <person name="Ge X."/>
            <person name="Chen X."/>
            <person name="Liu W."/>
        </authorList>
    </citation>
    <scope>NUCLEOTIDE SEQUENCE [LARGE SCALE GENOMIC DNA]</scope>
    <source>
        <strain evidence="9 10">N2-109</strain>
    </source>
</reference>
<feature type="transmembrane region" description="Helical" evidence="7">
    <location>
        <begin position="347"/>
        <end position="365"/>
    </location>
</feature>
<keyword evidence="2" id="KW-0813">Transport</keyword>
<keyword evidence="5 7" id="KW-1133">Transmembrane helix</keyword>
<comment type="caution">
    <text evidence="9">The sequence shown here is derived from an EMBL/GenBank/DDBJ whole genome shotgun (WGS) entry which is preliminary data.</text>
</comment>
<dbReference type="PROSITE" id="PS50850">
    <property type="entry name" value="MFS"/>
    <property type="match status" value="1"/>
</dbReference>
<dbReference type="InterPro" id="IPR011701">
    <property type="entry name" value="MFS"/>
</dbReference>
<dbReference type="InterPro" id="IPR036259">
    <property type="entry name" value="MFS_trans_sf"/>
</dbReference>
<dbReference type="Pfam" id="PF07690">
    <property type="entry name" value="MFS_1"/>
    <property type="match status" value="1"/>
</dbReference>
<sequence>MSTDRATSAGTDDSDSRVTPQLWWLSGIMALGSFASLLDSTIVNVAVGPLAEAFDAELATVQWVVTAYLLALSATIPLSGWATARFGAKQTIIAAQLVFLLGSLLSGFAWSAPSLIVFRVVQGIGGGLVVPIGQALLTQAAGPKRLGKLMAVVSVPAMFAPLLGPSLGGLLIDHLGWRWIFFINVPLCLLTLVLVLLRVENAVAPSASAKLDVVGLVLLTPGLAGLLYGLSEAGSAGGFANGRTLGSLTAGLLLLAAFTLRALRDRLNPLLDLSLFRGRSFRYGTLTGFWLSTAMFGVMIPLPLYFQIVQGTSVLGSALLLLPQTLGYLIAVTLMNRLTVLLGVRNLALLGIMLTVAATIPYGLISAQPDMVLLSGAMTVRGFGLGVSMVPTMTLAFGSVPRELAPAATSTFNVFQRVGASVGTAVLAVVLQQRVEDRLPPETATLAQVPPGDGLAATLAPAFGATFWWALAFAVVALIPSLFLPGREPARDCDRPGTPGNVM</sequence>
<evidence type="ECO:0000256" key="6">
    <source>
        <dbReference type="ARBA" id="ARBA00023136"/>
    </source>
</evidence>
<keyword evidence="10" id="KW-1185">Reference proteome</keyword>
<dbReference type="Gene3D" id="1.20.1250.20">
    <property type="entry name" value="MFS general substrate transporter like domains"/>
    <property type="match status" value="1"/>
</dbReference>
<feature type="transmembrane region" description="Helical" evidence="7">
    <location>
        <begin position="455"/>
        <end position="479"/>
    </location>
</feature>
<evidence type="ECO:0000259" key="8">
    <source>
        <dbReference type="PROSITE" id="PS50850"/>
    </source>
</evidence>
<feature type="transmembrane region" description="Helical" evidence="7">
    <location>
        <begin position="22"/>
        <end position="43"/>
    </location>
</feature>
<keyword evidence="3" id="KW-1003">Cell membrane</keyword>
<dbReference type="RefSeq" id="WP_260216243.1">
    <property type="nucleotide sequence ID" value="NZ_JAJAGO010000002.1"/>
</dbReference>
<dbReference type="PANTHER" id="PTHR23501">
    <property type="entry name" value="MAJOR FACILITATOR SUPERFAMILY"/>
    <property type="match status" value="1"/>
</dbReference>
<evidence type="ECO:0000256" key="1">
    <source>
        <dbReference type="ARBA" id="ARBA00004651"/>
    </source>
</evidence>
<gene>
    <name evidence="9" type="ORF">LHJ74_04815</name>
</gene>
<dbReference type="InterPro" id="IPR004638">
    <property type="entry name" value="EmrB-like"/>
</dbReference>
<dbReference type="Gene3D" id="1.20.1720.10">
    <property type="entry name" value="Multidrug resistance protein D"/>
    <property type="match status" value="1"/>
</dbReference>